<organism evidence="2 3">
    <name type="scientific">Variovorax ureilyticus</name>
    <dbReference type="NCBI Taxonomy" id="1836198"/>
    <lineage>
        <taxon>Bacteria</taxon>
        <taxon>Pseudomonadati</taxon>
        <taxon>Pseudomonadota</taxon>
        <taxon>Betaproteobacteria</taxon>
        <taxon>Burkholderiales</taxon>
        <taxon>Comamonadaceae</taxon>
        <taxon>Variovorax</taxon>
    </lineage>
</organism>
<evidence type="ECO:0000259" key="1">
    <source>
        <dbReference type="Pfam" id="PF13577"/>
    </source>
</evidence>
<sequence length="172" mass="19336">MPETAPSLQRLMAAHAIAETKARYCRYIDTKQWSRLASLFMPDCRFEGLGSAPAGADVATFVQGVSTRLANTISVHHCHMPEIRLLGAAHARVIWAMEDYVDWTDGSTVKEAPGSRGFRGYGHYEEEYREVDGEWKISFLRLTRLRIDPVDASQPPALKGQWQATPDWLDAD</sequence>
<reference evidence="2 3" key="1">
    <citation type="submission" date="2024-03" db="EMBL/GenBank/DDBJ databases">
        <title>Novel species of the genus Variovorax.</title>
        <authorList>
            <person name="Liu Q."/>
            <person name="Xin Y.-H."/>
        </authorList>
    </citation>
    <scope>NUCLEOTIDE SEQUENCE [LARGE SCALE GENOMIC DNA]</scope>
    <source>
        <strain evidence="2 3">KACC 18899</strain>
    </source>
</reference>
<keyword evidence="3" id="KW-1185">Reference proteome</keyword>
<dbReference type="Gene3D" id="3.10.450.50">
    <property type="match status" value="1"/>
</dbReference>
<proteinExistence type="predicted"/>
<comment type="caution">
    <text evidence="2">The sequence shown here is derived from an EMBL/GenBank/DDBJ whole genome shotgun (WGS) entry which is preliminary data.</text>
</comment>
<dbReference type="EMBL" id="JBBKZU010000007">
    <property type="protein sequence ID" value="MEJ8812995.1"/>
    <property type="molecule type" value="Genomic_DNA"/>
</dbReference>
<dbReference type="InterPro" id="IPR037401">
    <property type="entry name" value="SnoaL-like"/>
</dbReference>
<dbReference type="SUPFAM" id="SSF54427">
    <property type="entry name" value="NTF2-like"/>
    <property type="match status" value="1"/>
</dbReference>
<evidence type="ECO:0000313" key="2">
    <source>
        <dbReference type="EMBL" id="MEJ8812995.1"/>
    </source>
</evidence>
<feature type="domain" description="SnoaL-like" evidence="1">
    <location>
        <begin position="10"/>
        <end position="140"/>
    </location>
</feature>
<dbReference type="InterPro" id="IPR032710">
    <property type="entry name" value="NTF2-like_dom_sf"/>
</dbReference>
<evidence type="ECO:0000313" key="3">
    <source>
        <dbReference type="Proteomes" id="UP001365846"/>
    </source>
</evidence>
<name>A0ABU8VHD9_9BURK</name>
<gene>
    <name evidence="2" type="ORF">WKW77_18060</name>
</gene>
<dbReference type="RefSeq" id="WP_340358231.1">
    <property type="nucleotide sequence ID" value="NZ_JBBKZU010000007.1"/>
</dbReference>
<protein>
    <submittedName>
        <fullName evidence="2">Nuclear transport factor 2 family protein</fullName>
    </submittedName>
</protein>
<dbReference type="Pfam" id="PF13577">
    <property type="entry name" value="SnoaL_4"/>
    <property type="match status" value="1"/>
</dbReference>
<dbReference type="Proteomes" id="UP001365846">
    <property type="component" value="Unassembled WGS sequence"/>
</dbReference>
<accession>A0ABU8VHD9</accession>